<reference evidence="1 2" key="1">
    <citation type="submission" date="2014-04" db="EMBL/GenBank/DDBJ databases">
        <authorList>
            <consortium name="DOE Joint Genome Institute"/>
            <person name="Kuo A."/>
            <person name="Kohler A."/>
            <person name="Costa M.D."/>
            <person name="Nagy L.G."/>
            <person name="Floudas D."/>
            <person name="Copeland A."/>
            <person name="Barry K.W."/>
            <person name="Cichocki N."/>
            <person name="Veneault-Fourrey C."/>
            <person name="LaButti K."/>
            <person name="Lindquist E.A."/>
            <person name="Lipzen A."/>
            <person name="Lundell T."/>
            <person name="Morin E."/>
            <person name="Murat C."/>
            <person name="Sun H."/>
            <person name="Tunlid A."/>
            <person name="Henrissat B."/>
            <person name="Grigoriev I.V."/>
            <person name="Hibbett D.S."/>
            <person name="Martin F."/>
            <person name="Nordberg H.P."/>
            <person name="Cantor M.N."/>
            <person name="Hua S.X."/>
        </authorList>
    </citation>
    <scope>NUCLEOTIDE SEQUENCE [LARGE SCALE GENOMIC DNA]</scope>
    <source>
        <strain evidence="1 2">441</strain>
    </source>
</reference>
<proteinExistence type="predicted"/>
<accession>A0A0C9Z6E8</accession>
<evidence type="ECO:0000313" key="2">
    <source>
        <dbReference type="Proteomes" id="UP000054018"/>
    </source>
</evidence>
<sequence length="234" mass="25867">MTRSKAPVLSFHELLIFSVIKYTNKNHRWGKEDYFHKTDALLSLIEDSPTWQAAFGFDLGGLKNSTPMGKGKSLIQHCTDIAITFFITGDKKSTWTTKDIKLLQGVVKNLAHMTPGGLKSTYHAFKEFLGETGYGLLVARSTSELYQGSEAANAWGKLINCRVCCASSDQFAENIEKKFPWYCHMAALIGGNPNHSCKAISNSQSALDLSVLDHAVNEEEVSTYSTILTFLTVS</sequence>
<dbReference type="Proteomes" id="UP000054018">
    <property type="component" value="Unassembled WGS sequence"/>
</dbReference>
<dbReference type="EMBL" id="KN833815">
    <property type="protein sequence ID" value="KIK17977.1"/>
    <property type="molecule type" value="Genomic_DNA"/>
</dbReference>
<protein>
    <submittedName>
        <fullName evidence="1">Uncharacterized protein</fullName>
    </submittedName>
</protein>
<organism evidence="1 2">
    <name type="scientific">Pisolithus microcarpus 441</name>
    <dbReference type="NCBI Taxonomy" id="765257"/>
    <lineage>
        <taxon>Eukaryota</taxon>
        <taxon>Fungi</taxon>
        <taxon>Dikarya</taxon>
        <taxon>Basidiomycota</taxon>
        <taxon>Agaricomycotina</taxon>
        <taxon>Agaricomycetes</taxon>
        <taxon>Agaricomycetidae</taxon>
        <taxon>Boletales</taxon>
        <taxon>Sclerodermatineae</taxon>
        <taxon>Pisolithaceae</taxon>
        <taxon>Pisolithus</taxon>
    </lineage>
</organism>
<keyword evidence="2" id="KW-1185">Reference proteome</keyword>
<name>A0A0C9Z6E8_9AGAM</name>
<dbReference type="OrthoDB" id="3266683at2759"/>
<reference evidence="2" key="2">
    <citation type="submission" date="2015-01" db="EMBL/GenBank/DDBJ databases">
        <title>Evolutionary Origins and Diversification of the Mycorrhizal Mutualists.</title>
        <authorList>
            <consortium name="DOE Joint Genome Institute"/>
            <consortium name="Mycorrhizal Genomics Consortium"/>
            <person name="Kohler A."/>
            <person name="Kuo A."/>
            <person name="Nagy L.G."/>
            <person name="Floudas D."/>
            <person name="Copeland A."/>
            <person name="Barry K.W."/>
            <person name="Cichocki N."/>
            <person name="Veneault-Fourrey C."/>
            <person name="LaButti K."/>
            <person name="Lindquist E.A."/>
            <person name="Lipzen A."/>
            <person name="Lundell T."/>
            <person name="Morin E."/>
            <person name="Murat C."/>
            <person name="Riley R."/>
            <person name="Ohm R."/>
            <person name="Sun H."/>
            <person name="Tunlid A."/>
            <person name="Henrissat B."/>
            <person name="Grigoriev I.V."/>
            <person name="Hibbett D.S."/>
            <person name="Martin F."/>
        </authorList>
    </citation>
    <scope>NUCLEOTIDE SEQUENCE [LARGE SCALE GENOMIC DNA]</scope>
    <source>
        <strain evidence="2">441</strain>
    </source>
</reference>
<gene>
    <name evidence="1" type="ORF">PISMIDRAFT_110303</name>
</gene>
<dbReference type="HOGENOM" id="CLU_1185421_0_0_1"/>
<dbReference type="AlphaFoldDB" id="A0A0C9Z6E8"/>
<evidence type="ECO:0000313" key="1">
    <source>
        <dbReference type="EMBL" id="KIK17977.1"/>
    </source>
</evidence>